<evidence type="ECO:0000256" key="1">
    <source>
        <dbReference type="ARBA" id="ARBA00022485"/>
    </source>
</evidence>
<dbReference type="UniPathway" id="UPA00056">
    <property type="reaction ID" value="UER00096"/>
</dbReference>
<feature type="domain" description="IspG C-terminal" evidence="9">
    <location>
        <begin position="260"/>
        <end position="347"/>
    </location>
</feature>
<protein>
    <recommendedName>
        <fullName evidence="7">4-hydroxy-3-methylbut-2-en-1-yl diphosphate synthase (flavodoxin)</fullName>
        <ecNumber evidence="7">1.17.7.3</ecNumber>
    </recommendedName>
    <alternativeName>
        <fullName evidence="7">1-hydroxy-2-methyl-2-(E)-butenyl 4-diphosphate synthase</fullName>
    </alternativeName>
</protein>
<dbReference type="Pfam" id="PF04551">
    <property type="entry name" value="GcpE"/>
    <property type="match status" value="1"/>
</dbReference>
<keyword evidence="2 7" id="KW-0479">Metal-binding</keyword>
<feature type="binding site" evidence="7">
    <location>
        <position position="267"/>
    </location>
    <ligand>
        <name>[4Fe-4S] cluster</name>
        <dbReference type="ChEBI" id="CHEBI:49883"/>
    </ligand>
</feature>
<evidence type="ECO:0000259" key="9">
    <source>
        <dbReference type="Pfam" id="PF26540"/>
    </source>
</evidence>
<proteinExistence type="inferred from homology"/>
<dbReference type="FunFam" id="3.20.20.20:FF:000001">
    <property type="entry name" value="4-hydroxy-3-methylbut-2-en-1-yl diphosphate synthase (flavodoxin)"/>
    <property type="match status" value="1"/>
</dbReference>
<feature type="binding site" evidence="7">
    <location>
        <position position="299"/>
    </location>
    <ligand>
        <name>[4Fe-4S] cluster</name>
        <dbReference type="ChEBI" id="CHEBI:49883"/>
    </ligand>
</feature>
<evidence type="ECO:0000313" key="11">
    <source>
        <dbReference type="Proteomes" id="UP000199287"/>
    </source>
</evidence>
<feature type="domain" description="IspG TIM-barrel" evidence="8">
    <location>
        <begin position="6"/>
        <end position="246"/>
    </location>
</feature>
<dbReference type="Pfam" id="PF26540">
    <property type="entry name" value="GcpE_C"/>
    <property type="match status" value="1"/>
</dbReference>
<evidence type="ECO:0000259" key="8">
    <source>
        <dbReference type="Pfam" id="PF04551"/>
    </source>
</evidence>
<dbReference type="GO" id="GO:0005506">
    <property type="term" value="F:iron ion binding"/>
    <property type="evidence" value="ECO:0007669"/>
    <property type="project" value="InterPro"/>
</dbReference>
<reference evidence="11" key="1">
    <citation type="submission" date="2016-10" db="EMBL/GenBank/DDBJ databases">
        <authorList>
            <person name="Varghese N."/>
            <person name="Submissions S."/>
        </authorList>
    </citation>
    <scope>NUCLEOTIDE SEQUENCE [LARGE SCALE GENOMIC DNA]</scope>
    <source>
        <strain evidence="11">Z-7934</strain>
    </source>
</reference>
<dbReference type="OrthoDB" id="9803214at2"/>
<dbReference type="PANTHER" id="PTHR30454">
    <property type="entry name" value="4-HYDROXY-3-METHYLBUT-2-EN-1-YL DIPHOSPHATE SYNTHASE"/>
    <property type="match status" value="1"/>
</dbReference>
<evidence type="ECO:0000256" key="2">
    <source>
        <dbReference type="ARBA" id="ARBA00022723"/>
    </source>
</evidence>
<keyword evidence="11" id="KW-1185">Reference proteome</keyword>
<keyword evidence="6 7" id="KW-0414">Isoprene biosynthesis</keyword>
<dbReference type="GO" id="GO:0046429">
    <property type="term" value="F:4-hydroxy-3-methylbut-2-en-1-yl diphosphate synthase activity (ferredoxin)"/>
    <property type="evidence" value="ECO:0007669"/>
    <property type="project" value="UniProtKB-UniRule"/>
</dbReference>
<keyword evidence="1 7" id="KW-0004">4Fe-4S</keyword>
<dbReference type="GO" id="GO:0016114">
    <property type="term" value="P:terpenoid biosynthetic process"/>
    <property type="evidence" value="ECO:0007669"/>
    <property type="project" value="InterPro"/>
</dbReference>
<feature type="binding site" evidence="7">
    <location>
        <position position="264"/>
    </location>
    <ligand>
        <name>[4Fe-4S] cluster</name>
        <dbReference type="ChEBI" id="CHEBI:49883"/>
    </ligand>
</feature>
<dbReference type="GO" id="GO:0019288">
    <property type="term" value="P:isopentenyl diphosphate biosynthetic process, methylerythritol 4-phosphate pathway"/>
    <property type="evidence" value="ECO:0007669"/>
    <property type="project" value="UniProtKB-UniRule"/>
</dbReference>
<dbReference type="HAMAP" id="MF_00159">
    <property type="entry name" value="IspG"/>
    <property type="match status" value="1"/>
</dbReference>
<dbReference type="InterPro" id="IPR016425">
    <property type="entry name" value="IspG_bac"/>
</dbReference>
<dbReference type="PANTHER" id="PTHR30454:SF0">
    <property type="entry name" value="4-HYDROXY-3-METHYLBUT-2-EN-1-YL DIPHOSPHATE SYNTHASE (FERREDOXIN), CHLOROPLASTIC"/>
    <property type="match status" value="1"/>
</dbReference>
<dbReference type="Gene3D" id="3.30.413.10">
    <property type="entry name" value="Sulfite Reductase Hemoprotein, domain 1"/>
    <property type="match status" value="1"/>
</dbReference>
<feature type="binding site" evidence="7">
    <location>
        <position position="306"/>
    </location>
    <ligand>
        <name>[4Fe-4S] cluster</name>
        <dbReference type="ChEBI" id="CHEBI:49883"/>
    </ligand>
</feature>
<dbReference type="SUPFAM" id="SSF51717">
    <property type="entry name" value="Dihydropteroate synthetase-like"/>
    <property type="match status" value="1"/>
</dbReference>
<dbReference type="GO" id="GO:0051539">
    <property type="term" value="F:4 iron, 4 sulfur cluster binding"/>
    <property type="evidence" value="ECO:0007669"/>
    <property type="project" value="UniProtKB-UniRule"/>
</dbReference>
<keyword evidence="4 7" id="KW-0408">Iron</keyword>
<dbReference type="AlphaFoldDB" id="A0A1I3AHJ2"/>
<comment type="similarity">
    <text evidence="7">Belongs to the IspG family.</text>
</comment>
<dbReference type="InterPro" id="IPR045854">
    <property type="entry name" value="NO2/SO3_Rdtase_4Fe4S_sf"/>
</dbReference>
<dbReference type="SUPFAM" id="SSF56014">
    <property type="entry name" value="Nitrite and sulphite reductase 4Fe-4S domain-like"/>
    <property type="match status" value="1"/>
</dbReference>
<organism evidence="10 11">
    <name type="scientific">Tindallia magadiensis</name>
    <dbReference type="NCBI Taxonomy" id="69895"/>
    <lineage>
        <taxon>Bacteria</taxon>
        <taxon>Bacillati</taxon>
        <taxon>Bacillota</taxon>
        <taxon>Clostridia</taxon>
        <taxon>Peptostreptococcales</taxon>
        <taxon>Tindalliaceae</taxon>
        <taxon>Tindallia</taxon>
    </lineage>
</organism>
<dbReference type="Gene3D" id="3.20.20.20">
    <property type="entry name" value="Dihydropteroate synthase-like"/>
    <property type="match status" value="1"/>
</dbReference>
<sequence>MTRKNTKAILVSNLKIGGDSPVSLQSMTNTDTRNVSETIKQIKGLENIGCQLIRVAVPDDEAAEALRKIKQSISIPLVADIHFDYRLAIKSVQMGADKLRINPGNIGDFDKVKKIASICKDYGVPIRIGVNGGSLEKKIIQKHGGPTAEAMVESCLNYIWKMEDIDFTNIIISLKSSDLQTTISAYRSISKQVDYPLHIGVTEAGTIEAGAIKSAIGIGSLLIDGIGDTARVSLTSSPINEIKVGKQILASLGLLSNKIQIISCPTCGRCQIDLIYLAEEIEKAVRLIPKSITIAVMGCAVNGPGEAREADLGIAGGKGSALLFKKGKIIRKLTEDEIVPELIKEINLLEPSK</sequence>
<keyword evidence="5 7" id="KW-0411">Iron-sulfur</keyword>
<dbReference type="RefSeq" id="WP_143091989.1">
    <property type="nucleotide sequence ID" value="NZ_FOQA01000001.1"/>
</dbReference>
<dbReference type="InterPro" id="IPR058579">
    <property type="entry name" value="IspG_C"/>
</dbReference>
<evidence type="ECO:0000256" key="5">
    <source>
        <dbReference type="ARBA" id="ARBA00023014"/>
    </source>
</evidence>
<dbReference type="NCBIfam" id="NF001540">
    <property type="entry name" value="PRK00366.1"/>
    <property type="match status" value="1"/>
</dbReference>
<dbReference type="STRING" id="69895.SAMN05192551_101220"/>
<comment type="catalytic activity">
    <reaction evidence="7">
        <text>(2E)-4-hydroxy-3-methylbut-2-enyl diphosphate + oxidized [flavodoxin] + H2O + 2 H(+) = 2-C-methyl-D-erythritol 2,4-cyclic diphosphate + reduced [flavodoxin]</text>
        <dbReference type="Rhea" id="RHEA:43604"/>
        <dbReference type="Rhea" id="RHEA-COMP:10622"/>
        <dbReference type="Rhea" id="RHEA-COMP:10623"/>
        <dbReference type="ChEBI" id="CHEBI:15377"/>
        <dbReference type="ChEBI" id="CHEBI:15378"/>
        <dbReference type="ChEBI" id="CHEBI:57618"/>
        <dbReference type="ChEBI" id="CHEBI:58210"/>
        <dbReference type="ChEBI" id="CHEBI:58483"/>
        <dbReference type="ChEBI" id="CHEBI:128753"/>
        <dbReference type="EC" id="1.17.7.3"/>
    </reaction>
</comment>
<name>A0A1I3AHJ2_9FIRM</name>
<accession>A0A1I3AHJ2</accession>
<comment type="function">
    <text evidence="7">Converts 2C-methyl-D-erythritol 2,4-cyclodiphosphate (ME-2,4cPP) into 1-hydroxy-2-methyl-2-(E)-butenyl 4-diphosphate.</text>
</comment>
<gene>
    <name evidence="7" type="primary">ispG</name>
    <name evidence="10" type="ORF">SAMN05192551_101220</name>
</gene>
<evidence type="ECO:0000256" key="7">
    <source>
        <dbReference type="HAMAP-Rule" id="MF_00159"/>
    </source>
</evidence>
<evidence type="ECO:0000256" key="3">
    <source>
        <dbReference type="ARBA" id="ARBA00023002"/>
    </source>
</evidence>
<dbReference type="Proteomes" id="UP000199287">
    <property type="component" value="Unassembled WGS sequence"/>
</dbReference>
<keyword evidence="3 7" id="KW-0560">Oxidoreductase</keyword>
<dbReference type="InterPro" id="IPR011005">
    <property type="entry name" value="Dihydropteroate_synth-like_sf"/>
</dbReference>
<evidence type="ECO:0000256" key="6">
    <source>
        <dbReference type="ARBA" id="ARBA00023229"/>
    </source>
</evidence>
<dbReference type="PIRSF" id="PIRSF004640">
    <property type="entry name" value="IspG"/>
    <property type="match status" value="1"/>
</dbReference>
<comment type="pathway">
    <text evidence="7">Isoprenoid biosynthesis; isopentenyl diphosphate biosynthesis via DXP pathway; isopentenyl diphosphate from 1-deoxy-D-xylulose 5-phosphate: step 5/6.</text>
</comment>
<comment type="cofactor">
    <cofactor evidence="7">
        <name>[4Fe-4S] cluster</name>
        <dbReference type="ChEBI" id="CHEBI:49883"/>
    </cofactor>
    <text evidence="7">Binds 1 [4Fe-4S] cluster.</text>
</comment>
<dbReference type="InterPro" id="IPR058578">
    <property type="entry name" value="IspG_TIM"/>
</dbReference>
<dbReference type="GO" id="GO:0141197">
    <property type="term" value="F:4-hydroxy-3-methylbut-2-enyl-diphosphate synthase activity (flavodoxin)"/>
    <property type="evidence" value="ECO:0007669"/>
    <property type="project" value="UniProtKB-EC"/>
</dbReference>
<evidence type="ECO:0000256" key="4">
    <source>
        <dbReference type="ARBA" id="ARBA00023004"/>
    </source>
</evidence>
<dbReference type="NCBIfam" id="TIGR00612">
    <property type="entry name" value="ispG_gcpE"/>
    <property type="match status" value="1"/>
</dbReference>
<evidence type="ECO:0000313" key="10">
    <source>
        <dbReference type="EMBL" id="SFH49515.1"/>
    </source>
</evidence>
<dbReference type="EC" id="1.17.7.3" evidence="7"/>
<dbReference type="InterPro" id="IPR004588">
    <property type="entry name" value="IspG_bac-typ"/>
</dbReference>
<dbReference type="EMBL" id="FOQA01000001">
    <property type="protein sequence ID" value="SFH49515.1"/>
    <property type="molecule type" value="Genomic_DNA"/>
</dbReference>